<dbReference type="Gene3D" id="1.20.5.3310">
    <property type="match status" value="1"/>
</dbReference>
<protein>
    <submittedName>
        <fullName evidence="9">Sec-independent protein translocase protein TatA</fullName>
    </submittedName>
    <submittedName>
        <fullName evidence="10">Twin-arginine translocase TatA/TatE family subunit</fullName>
    </submittedName>
</protein>
<keyword evidence="3" id="KW-0812">Transmembrane</keyword>
<evidence type="ECO:0000256" key="1">
    <source>
        <dbReference type="ARBA" id="ARBA00004167"/>
    </source>
</evidence>
<evidence type="ECO:0000256" key="5">
    <source>
        <dbReference type="ARBA" id="ARBA00022989"/>
    </source>
</evidence>
<dbReference type="Pfam" id="PF02416">
    <property type="entry name" value="TatA_B_E"/>
    <property type="match status" value="1"/>
</dbReference>
<keyword evidence="2" id="KW-0813">Transport</keyword>
<name>A0A1G7R9P2_9ACTN</name>
<keyword evidence="12" id="KW-1185">Reference proteome</keyword>
<keyword evidence="7" id="KW-0472">Membrane</keyword>
<dbReference type="EMBL" id="CP108330">
    <property type="protein sequence ID" value="WUR38363.1"/>
    <property type="molecule type" value="Genomic_DNA"/>
</dbReference>
<organism evidence="9 11">
    <name type="scientific">Streptomyces griseoaurantiacus</name>
    <dbReference type="NCBI Taxonomy" id="68213"/>
    <lineage>
        <taxon>Bacteria</taxon>
        <taxon>Bacillati</taxon>
        <taxon>Actinomycetota</taxon>
        <taxon>Actinomycetes</taxon>
        <taxon>Kitasatosporales</taxon>
        <taxon>Streptomycetaceae</taxon>
        <taxon>Streptomyces</taxon>
        <taxon>Streptomyces aurantiacus group</taxon>
    </lineage>
</organism>
<feature type="region of interest" description="Disordered" evidence="8">
    <location>
        <begin position="40"/>
        <end position="69"/>
    </location>
</feature>
<feature type="compositionally biased region" description="Basic and acidic residues" evidence="8">
    <location>
        <begin position="42"/>
        <end position="53"/>
    </location>
</feature>
<dbReference type="GO" id="GO:0015031">
    <property type="term" value="P:protein transport"/>
    <property type="evidence" value="ECO:0007669"/>
    <property type="project" value="UniProtKB-KW"/>
</dbReference>
<dbReference type="InterPro" id="IPR003369">
    <property type="entry name" value="TatA/B/E"/>
</dbReference>
<evidence type="ECO:0000256" key="2">
    <source>
        <dbReference type="ARBA" id="ARBA00022448"/>
    </source>
</evidence>
<accession>A0A1G7R9P2</accession>
<gene>
    <name evidence="10" type="ORF">OHN36_14840</name>
    <name evidence="9" type="ORF">SAMN05216260_11444</name>
</gene>
<evidence type="ECO:0000256" key="3">
    <source>
        <dbReference type="ARBA" id="ARBA00022692"/>
    </source>
</evidence>
<evidence type="ECO:0000256" key="8">
    <source>
        <dbReference type="SAM" id="MobiDB-lite"/>
    </source>
</evidence>
<keyword evidence="6" id="KW-0811">Translocation</keyword>
<evidence type="ECO:0000256" key="6">
    <source>
        <dbReference type="ARBA" id="ARBA00023010"/>
    </source>
</evidence>
<dbReference type="Proteomes" id="UP001432161">
    <property type="component" value="Chromosome"/>
</dbReference>
<evidence type="ECO:0000256" key="7">
    <source>
        <dbReference type="ARBA" id="ARBA00023136"/>
    </source>
</evidence>
<keyword evidence="4" id="KW-0653">Protein transport</keyword>
<dbReference type="Proteomes" id="UP000198614">
    <property type="component" value="Unassembled WGS sequence"/>
</dbReference>
<keyword evidence="5" id="KW-1133">Transmembrane helix</keyword>
<dbReference type="EMBL" id="FNAX01000014">
    <property type="protein sequence ID" value="SDG07488.1"/>
    <property type="molecule type" value="Genomic_DNA"/>
</dbReference>
<evidence type="ECO:0000313" key="9">
    <source>
        <dbReference type="EMBL" id="SDG07488.1"/>
    </source>
</evidence>
<evidence type="ECO:0000313" key="12">
    <source>
        <dbReference type="Proteomes" id="UP001432161"/>
    </source>
</evidence>
<dbReference type="GO" id="GO:0016020">
    <property type="term" value="C:membrane"/>
    <property type="evidence" value="ECO:0007669"/>
    <property type="project" value="UniProtKB-ARBA"/>
</dbReference>
<proteinExistence type="predicted"/>
<comment type="subcellular location">
    <subcellularLocation>
        <location evidence="1">Membrane</location>
        <topology evidence="1">Single-pass membrane protein</topology>
    </subcellularLocation>
</comment>
<reference evidence="10" key="2">
    <citation type="submission" date="2022-10" db="EMBL/GenBank/DDBJ databases">
        <title>The complete genomes of actinobacterial strains from the NBC collection.</title>
        <authorList>
            <person name="Joergensen T.S."/>
            <person name="Alvarez Arevalo M."/>
            <person name="Sterndorff E.B."/>
            <person name="Faurdal D."/>
            <person name="Vuksanovic O."/>
            <person name="Mourched A.-S."/>
            <person name="Charusanti P."/>
            <person name="Shaw S."/>
            <person name="Blin K."/>
            <person name="Weber T."/>
        </authorList>
    </citation>
    <scope>NUCLEOTIDE SEQUENCE</scope>
    <source>
        <strain evidence="10">NBC_00489</strain>
    </source>
</reference>
<dbReference type="OrthoDB" id="5245163at2"/>
<dbReference type="AlphaFoldDB" id="A0A1G7R9P2"/>
<sequence length="69" mass="7500">MFGLSELVVILLVVIAVLAVRKLPGLTRSAGQAKRIFTRESTALRDEDPKDGTPRTIPGTVVDREEPKA</sequence>
<evidence type="ECO:0000313" key="10">
    <source>
        <dbReference type="EMBL" id="WUR38363.1"/>
    </source>
</evidence>
<evidence type="ECO:0000256" key="4">
    <source>
        <dbReference type="ARBA" id="ARBA00022927"/>
    </source>
</evidence>
<evidence type="ECO:0000313" key="11">
    <source>
        <dbReference type="Proteomes" id="UP000198614"/>
    </source>
</evidence>
<reference evidence="9 11" key="1">
    <citation type="submission" date="2016-10" db="EMBL/GenBank/DDBJ databases">
        <authorList>
            <person name="de Groot N.N."/>
        </authorList>
    </citation>
    <scope>NUCLEOTIDE SEQUENCE [LARGE SCALE GENOMIC DNA]</scope>
    <source>
        <strain evidence="9 11">CGMCC 4.1859</strain>
    </source>
</reference>